<keyword evidence="6 8" id="KW-0326">Glycosidase</keyword>
<dbReference type="SUPFAM" id="SSF48208">
    <property type="entry name" value="Six-hairpin glycosidases"/>
    <property type="match status" value="1"/>
</dbReference>
<proteinExistence type="inferred from homology"/>
<dbReference type="AlphaFoldDB" id="A0AAD9MMV1"/>
<evidence type="ECO:0000256" key="3">
    <source>
        <dbReference type="ARBA" id="ARBA00022801"/>
    </source>
</evidence>
<evidence type="ECO:0000256" key="1">
    <source>
        <dbReference type="ARBA" id="ARBA00000966"/>
    </source>
</evidence>
<comment type="similarity">
    <text evidence="2 8 9">Belongs to the glycosyl hydrolase 9 (cellulase E) family.</text>
</comment>
<protein>
    <recommendedName>
        <fullName evidence="9">Endoglucanase</fullName>
        <ecNumber evidence="9">3.2.1.4</ecNumber>
    </recommendedName>
</protein>
<dbReference type="InterPro" id="IPR012341">
    <property type="entry name" value="6hp_glycosidase-like_sf"/>
</dbReference>
<keyword evidence="7 8" id="KW-0624">Polysaccharide degradation</keyword>
<dbReference type="PROSITE" id="PS00698">
    <property type="entry name" value="GH9_3"/>
    <property type="match status" value="1"/>
</dbReference>
<keyword evidence="12" id="KW-1185">Reference proteome</keyword>
<keyword evidence="4 9" id="KW-0136">Cellulose degradation</keyword>
<dbReference type="InterPro" id="IPR033126">
    <property type="entry name" value="Glyco_hydro_9_Asp/Glu_AS"/>
</dbReference>
<evidence type="ECO:0000256" key="6">
    <source>
        <dbReference type="ARBA" id="ARBA00023295"/>
    </source>
</evidence>
<keyword evidence="5 8" id="KW-0119">Carbohydrate metabolism</keyword>
<organism evidence="11 12">
    <name type="scientific">Prototheca wickerhamii</name>
    <dbReference type="NCBI Taxonomy" id="3111"/>
    <lineage>
        <taxon>Eukaryota</taxon>
        <taxon>Viridiplantae</taxon>
        <taxon>Chlorophyta</taxon>
        <taxon>core chlorophytes</taxon>
        <taxon>Trebouxiophyceae</taxon>
        <taxon>Chlorellales</taxon>
        <taxon>Chlorellaceae</taxon>
        <taxon>Prototheca</taxon>
    </lineage>
</organism>
<evidence type="ECO:0000256" key="2">
    <source>
        <dbReference type="ARBA" id="ARBA00007072"/>
    </source>
</evidence>
<evidence type="ECO:0000256" key="9">
    <source>
        <dbReference type="RuleBase" id="RU361166"/>
    </source>
</evidence>
<gene>
    <name evidence="11" type="ORF">QBZ16_000091</name>
</gene>
<dbReference type="EC" id="3.2.1.4" evidence="9"/>
<dbReference type="PANTHER" id="PTHR22298">
    <property type="entry name" value="ENDO-1,4-BETA-GLUCANASE"/>
    <property type="match status" value="1"/>
</dbReference>
<evidence type="ECO:0000256" key="7">
    <source>
        <dbReference type="ARBA" id="ARBA00023326"/>
    </source>
</evidence>
<dbReference type="EMBL" id="JASFZW010000001">
    <property type="protein sequence ID" value="KAK2080238.1"/>
    <property type="molecule type" value="Genomic_DNA"/>
</dbReference>
<dbReference type="Pfam" id="PF00759">
    <property type="entry name" value="Glyco_hydro_9"/>
    <property type="match status" value="1"/>
</dbReference>
<dbReference type="InterPro" id="IPR001701">
    <property type="entry name" value="Glyco_hydro_9"/>
</dbReference>
<dbReference type="Proteomes" id="UP001255856">
    <property type="component" value="Unassembled WGS sequence"/>
</dbReference>
<sequence>MSAKYANDAYSFWQGAGSGDIYAGWDSAYAPAINLLLMLKSQGKTVPGAASYEAWWQGSFQQSWRNANGDWSIVQTPKGLIYPSWSQWGNLRHAGNAAFMMALRARYSPADRAANLRWVQGQLDYAMRSTGRSFVVGVGTNYPKQPHHRSASCPNRPAACGWDQFYTSANNPQTLTGALVGGPPNGDGTYVDLRTDYISSEVAVDYNAGYTGALAGFIALS</sequence>
<feature type="active site" evidence="8">
    <location>
        <position position="201"/>
    </location>
</feature>
<evidence type="ECO:0000259" key="10">
    <source>
        <dbReference type="Pfam" id="PF00759"/>
    </source>
</evidence>
<dbReference type="Gene3D" id="1.50.10.10">
    <property type="match status" value="1"/>
</dbReference>
<reference evidence="11" key="1">
    <citation type="submission" date="2021-01" db="EMBL/GenBank/DDBJ databases">
        <authorList>
            <person name="Eckstrom K.M.E."/>
        </authorList>
    </citation>
    <scope>NUCLEOTIDE SEQUENCE</scope>
    <source>
        <strain evidence="11">UVCC 0001</strain>
    </source>
</reference>
<feature type="domain" description="Glycoside hydrolase family 9" evidence="10">
    <location>
        <begin position="4"/>
        <end position="214"/>
    </location>
</feature>
<dbReference type="GO" id="GO:0030245">
    <property type="term" value="P:cellulose catabolic process"/>
    <property type="evidence" value="ECO:0007669"/>
    <property type="project" value="UniProtKB-KW"/>
</dbReference>
<accession>A0AAD9MMV1</accession>
<comment type="caution">
    <text evidence="11">The sequence shown here is derived from an EMBL/GenBank/DDBJ whole genome shotgun (WGS) entry which is preliminary data.</text>
</comment>
<dbReference type="InterPro" id="IPR008928">
    <property type="entry name" value="6-hairpin_glycosidase_sf"/>
</dbReference>
<dbReference type="GO" id="GO:0008810">
    <property type="term" value="F:cellulase activity"/>
    <property type="evidence" value="ECO:0007669"/>
    <property type="project" value="UniProtKB-EC"/>
</dbReference>
<evidence type="ECO:0000256" key="4">
    <source>
        <dbReference type="ARBA" id="ARBA00023001"/>
    </source>
</evidence>
<evidence type="ECO:0000256" key="8">
    <source>
        <dbReference type="PROSITE-ProRule" id="PRU10060"/>
    </source>
</evidence>
<feature type="active site" evidence="8">
    <location>
        <position position="192"/>
    </location>
</feature>
<keyword evidence="3 8" id="KW-0378">Hydrolase</keyword>
<evidence type="ECO:0000313" key="12">
    <source>
        <dbReference type="Proteomes" id="UP001255856"/>
    </source>
</evidence>
<evidence type="ECO:0000313" key="11">
    <source>
        <dbReference type="EMBL" id="KAK2080238.1"/>
    </source>
</evidence>
<comment type="catalytic activity">
    <reaction evidence="1 9">
        <text>Endohydrolysis of (1-&gt;4)-beta-D-glucosidic linkages in cellulose, lichenin and cereal beta-D-glucans.</text>
        <dbReference type="EC" id="3.2.1.4"/>
    </reaction>
</comment>
<name>A0AAD9MMV1_PROWI</name>
<evidence type="ECO:0000256" key="5">
    <source>
        <dbReference type="ARBA" id="ARBA00023277"/>
    </source>
</evidence>